<accession>A0A510KWZ8</accession>
<protein>
    <recommendedName>
        <fullName evidence="3">Abi-like protein</fullName>
    </recommendedName>
</protein>
<dbReference type="Proteomes" id="UP000321944">
    <property type="component" value="Chromosome"/>
</dbReference>
<dbReference type="EMBL" id="AP019841">
    <property type="protein sequence ID" value="BBM54355.1"/>
    <property type="molecule type" value="Genomic_DNA"/>
</dbReference>
<dbReference type="RefSeq" id="WP_172617431.1">
    <property type="nucleotide sequence ID" value="NZ_AP019841.1"/>
</dbReference>
<gene>
    <name evidence="1" type="ORF">JMUB3936_0639</name>
</gene>
<dbReference type="AlphaFoldDB" id="A0A510KWZ8"/>
<reference evidence="1 2" key="1">
    <citation type="submission" date="2019-07" db="EMBL/GenBank/DDBJ databases">
        <title>Complete Genome Sequence of Leptotrichia wadei Strain JMUB3936.</title>
        <authorList>
            <person name="Watanabe S."/>
            <person name="Cui L."/>
        </authorList>
    </citation>
    <scope>NUCLEOTIDE SEQUENCE [LARGE SCALE GENOMIC DNA]</scope>
    <source>
        <strain evidence="1 2">JMUB3936</strain>
    </source>
</reference>
<organism evidence="1 2">
    <name type="scientific">Leptotrichia wadei</name>
    <dbReference type="NCBI Taxonomy" id="157687"/>
    <lineage>
        <taxon>Bacteria</taxon>
        <taxon>Fusobacteriati</taxon>
        <taxon>Fusobacteriota</taxon>
        <taxon>Fusobacteriia</taxon>
        <taxon>Fusobacteriales</taxon>
        <taxon>Leptotrichiaceae</taxon>
        <taxon>Leptotrichia</taxon>
    </lineage>
</organism>
<name>A0A510KWZ8_9FUSO</name>
<proteinExistence type="predicted"/>
<evidence type="ECO:0000313" key="1">
    <source>
        <dbReference type="EMBL" id="BBM54355.1"/>
    </source>
</evidence>
<evidence type="ECO:0008006" key="3">
    <source>
        <dbReference type="Google" id="ProtNLM"/>
    </source>
</evidence>
<sequence>MEKEYLSIKEQIELLKKRGMIFKDEEEATKKLTFINYYKIKEASLPFFM</sequence>
<evidence type="ECO:0000313" key="2">
    <source>
        <dbReference type="Proteomes" id="UP000321944"/>
    </source>
</evidence>